<accession>A0A2K4ZLX7</accession>
<gene>
    <name evidence="10" type="primary">nagA_2</name>
    <name evidence="10" type="ORF">AMURIS_04169</name>
</gene>
<dbReference type="EC" id="3.5.1.25" evidence="10"/>
<protein>
    <submittedName>
        <fullName evidence="10">N-acetylglucosamine-6-phosphate deacetylase</fullName>
        <ecNumber evidence="10">3.5.1.25</ecNumber>
    </submittedName>
</protein>
<dbReference type="NCBIfam" id="TIGR00221">
    <property type="entry name" value="nagA"/>
    <property type="match status" value="1"/>
</dbReference>
<evidence type="ECO:0000256" key="6">
    <source>
        <dbReference type="PIRSR" id="PIRSR038994-1"/>
    </source>
</evidence>
<feature type="binding site" evidence="7">
    <location>
        <position position="135"/>
    </location>
    <ligand>
        <name>substrate</name>
    </ligand>
</feature>
<dbReference type="Pfam" id="PF01979">
    <property type="entry name" value="Amidohydro_1"/>
    <property type="match status" value="1"/>
</dbReference>
<dbReference type="Gene3D" id="2.30.40.10">
    <property type="entry name" value="Urease, subunit C, domain 1"/>
    <property type="match status" value="1"/>
</dbReference>
<evidence type="ECO:0000256" key="8">
    <source>
        <dbReference type="PIRSR" id="PIRSR038994-3"/>
    </source>
</evidence>
<evidence type="ECO:0000256" key="3">
    <source>
        <dbReference type="ARBA" id="ARBA00022801"/>
    </source>
</evidence>
<feature type="binding site" evidence="7">
    <location>
        <position position="221"/>
    </location>
    <ligand>
        <name>substrate</name>
    </ligand>
</feature>
<feature type="binding site" evidence="7">
    <location>
        <position position="245"/>
    </location>
    <ligand>
        <name>substrate</name>
    </ligand>
</feature>
<evidence type="ECO:0000256" key="4">
    <source>
        <dbReference type="ARBA" id="ARBA00023277"/>
    </source>
</evidence>
<feature type="active site" description="Proton donor/acceptor" evidence="6">
    <location>
        <position position="267"/>
    </location>
</feature>
<dbReference type="OrthoDB" id="9776488at2"/>
<proteinExistence type="inferred from homology"/>
<evidence type="ECO:0000313" key="11">
    <source>
        <dbReference type="Proteomes" id="UP000236311"/>
    </source>
</evidence>
<dbReference type="AlphaFoldDB" id="A0A2K4ZLX7"/>
<comment type="similarity">
    <text evidence="1 5">Belongs to the metallo-dependent hydrolases superfamily. NagA family.</text>
</comment>
<keyword evidence="11" id="KW-1185">Reference proteome</keyword>
<sequence length="366" mass="39400">MIIKNGSVYQEDKTFVKKDLYIENGFIVESAGQITDHSEIDASDLLVLPGLIDIHSHGAVGHDFSDGNPEGLEKILAYEYANGITSYCPTSMTIHRKELEHLFERMGNFQEGRGMAHVAGINMEGPFLDASKKGAHRQECIMAPDVDFFRKCNQACGNRICLVTLAPDVEGAMEFVRELHNEVSISLGHTGADYDTAKAALKAGANHVTHLFNAMLPLGHRAPGLIGAAAEEENCMAELICDGIHVHESMVRAAFKLFPGRIVLISDSMRAAGMEDGTYDLGGQQVTVNGKLATLSDGTIAGSATNLYDCMRTAVSFGIPVEEAIAAATINPARSIGIYDRVGSLSPGKRADVILADRNLKLVKVI</sequence>
<keyword evidence="2 8" id="KW-0479">Metal-binding</keyword>
<dbReference type="GO" id="GO:0046872">
    <property type="term" value="F:metal ion binding"/>
    <property type="evidence" value="ECO:0007669"/>
    <property type="project" value="UniProtKB-KW"/>
</dbReference>
<dbReference type="EMBL" id="OFSM01000025">
    <property type="protein sequence ID" value="SOY31426.1"/>
    <property type="molecule type" value="Genomic_DNA"/>
</dbReference>
<dbReference type="InterPro" id="IPR006680">
    <property type="entry name" value="Amidohydro-rel"/>
</dbReference>
<evidence type="ECO:0000256" key="5">
    <source>
        <dbReference type="PIRNR" id="PIRNR038994"/>
    </source>
</evidence>
<feature type="domain" description="Amidohydrolase-related" evidence="9">
    <location>
        <begin position="46"/>
        <end position="357"/>
    </location>
</feature>
<reference evidence="10 11" key="1">
    <citation type="submission" date="2018-01" db="EMBL/GenBank/DDBJ databases">
        <authorList>
            <person name="Gaut B.S."/>
            <person name="Morton B.R."/>
            <person name="Clegg M.T."/>
            <person name="Duvall M.R."/>
        </authorList>
    </citation>
    <scope>NUCLEOTIDE SEQUENCE [LARGE SCALE GENOMIC DNA]</scope>
    <source>
        <strain evidence="10">GP69</strain>
    </source>
</reference>
<keyword evidence="4 5" id="KW-0119">Carbohydrate metabolism</keyword>
<keyword evidence="3 5" id="KW-0378">Hydrolase</keyword>
<dbReference type="Proteomes" id="UP000236311">
    <property type="component" value="Unassembled WGS sequence"/>
</dbReference>
<feature type="binding site" evidence="7">
    <location>
        <begin position="213"/>
        <end position="214"/>
    </location>
    <ligand>
        <name>substrate</name>
    </ligand>
</feature>
<dbReference type="InterPro" id="IPR003764">
    <property type="entry name" value="GlcNAc_6-P_deAcase"/>
</dbReference>
<dbReference type="GO" id="GO:0008448">
    <property type="term" value="F:N-acetylglucosamine-6-phosphate deacetylase activity"/>
    <property type="evidence" value="ECO:0007669"/>
    <property type="project" value="UniProtKB-EC"/>
</dbReference>
<dbReference type="CDD" id="cd00854">
    <property type="entry name" value="NagA"/>
    <property type="match status" value="1"/>
</dbReference>
<evidence type="ECO:0000256" key="7">
    <source>
        <dbReference type="PIRSR" id="PIRSR038994-2"/>
    </source>
</evidence>
<feature type="binding site" evidence="7">
    <location>
        <begin position="300"/>
        <end position="302"/>
    </location>
    <ligand>
        <name>substrate</name>
    </ligand>
</feature>
<dbReference type="PANTHER" id="PTHR11113:SF14">
    <property type="entry name" value="N-ACETYLGLUCOSAMINE-6-PHOSPHATE DEACETYLASE"/>
    <property type="match status" value="1"/>
</dbReference>
<feature type="binding site" evidence="8">
    <location>
        <position position="210"/>
    </location>
    <ligand>
        <name>Zn(2+)</name>
        <dbReference type="ChEBI" id="CHEBI:29105"/>
    </ligand>
</feature>
<feature type="binding site" evidence="8">
    <location>
        <position position="124"/>
    </location>
    <ligand>
        <name>Zn(2+)</name>
        <dbReference type="ChEBI" id="CHEBI:29105"/>
    </ligand>
</feature>
<dbReference type="InterPro" id="IPR011059">
    <property type="entry name" value="Metal-dep_hydrolase_composite"/>
</dbReference>
<feature type="binding site" evidence="8">
    <location>
        <position position="189"/>
    </location>
    <ligand>
        <name>Zn(2+)</name>
        <dbReference type="ChEBI" id="CHEBI:29105"/>
    </ligand>
</feature>
<dbReference type="GO" id="GO:0006046">
    <property type="term" value="P:N-acetylglucosamine catabolic process"/>
    <property type="evidence" value="ECO:0007669"/>
    <property type="project" value="TreeGrafter"/>
</dbReference>
<evidence type="ECO:0000259" key="9">
    <source>
        <dbReference type="Pfam" id="PF01979"/>
    </source>
</evidence>
<evidence type="ECO:0000256" key="2">
    <source>
        <dbReference type="ARBA" id="ARBA00022723"/>
    </source>
</evidence>
<dbReference type="SUPFAM" id="SSF51556">
    <property type="entry name" value="Metallo-dependent hydrolases"/>
    <property type="match status" value="1"/>
</dbReference>
<dbReference type="PIRSF" id="PIRSF038994">
    <property type="entry name" value="NagA"/>
    <property type="match status" value="1"/>
</dbReference>
<dbReference type="Gene3D" id="3.20.20.140">
    <property type="entry name" value="Metal-dependent hydrolases"/>
    <property type="match status" value="1"/>
</dbReference>
<evidence type="ECO:0000256" key="1">
    <source>
        <dbReference type="ARBA" id="ARBA00010716"/>
    </source>
</evidence>
<evidence type="ECO:0000313" key="10">
    <source>
        <dbReference type="EMBL" id="SOY31426.1"/>
    </source>
</evidence>
<dbReference type="SUPFAM" id="SSF51338">
    <property type="entry name" value="Composite domain of metallo-dependent hydrolases"/>
    <property type="match status" value="1"/>
</dbReference>
<name>A0A2K4ZLX7_9FIRM</name>
<organism evidence="10 11">
    <name type="scientific">Acetatifactor muris</name>
    <dbReference type="NCBI Taxonomy" id="879566"/>
    <lineage>
        <taxon>Bacteria</taxon>
        <taxon>Bacillati</taxon>
        <taxon>Bacillota</taxon>
        <taxon>Clostridia</taxon>
        <taxon>Lachnospirales</taxon>
        <taxon>Lachnospiraceae</taxon>
        <taxon>Acetatifactor</taxon>
    </lineage>
</organism>
<comment type="cofactor">
    <cofactor evidence="8">
        <name>a divalent metal cation</name>
        <dbReference type="ChEBI" id="CHEBI:60240"/>
    </cofactor>
    <text evidence="8">Binds 1 divalent metal cation per subunit.</text>
</comment>
<dbReference type="RefSeq" id="WP_103241414.1">
    <property type="nucleotide sequence ID" value="NZ_JANJZD010000025.1"/>
</dbReference>
<dbReference type="PANTHER" id="PTHR11113">
    <property type="entry name" value="N-ACETYLGLUCOSAMINE-6-PHOSPHATE DEACETYLASE"/>
    <property type="match status" value="1"/>
</dbReference>
<dbReference type="InterPro" id="IPR032466">
    <property type="entry name" value="Metal_Hydrolase"/>
</dbReference>